<evidence type="ECO:0000256" key="1">
    <source>
        <dbReference type="ARBA" id="ARBA00004477"/>
    </source>
</evidence>
<evidence type="ECO:0000256" key="12">
    <source>
        <dbReference type="PROSITE-ProRule" id="PRU00076"/>
    </source>
</evidence>
<dbReference type="OrthoDB" id="66620at2759"/>
<feature type="region of interest" description="Disordered" evidence="13">
    <location>
        <begin position="652"/>
        <end position="714"/>
    </location>
</feature>
<dbReference type="SMART" id="SM00382">
    <property type="entry name" value="AAA"/>
    <property type="match status" value="1"/>
</dbReference>
<evidence type="ECO:0000256" key="14">
    <source>
        <dbReference type="SAM" id="Phobius"/>
    </source>
</evidence>
<dbReference type="GeneID" id="37270905"/>
<dbReference type="EMBL" id="KZ819305">
    <property type="protein sequence ID" value="PWN95275.1"/>
    <property type="molecule type" value="Genomic_DNA"/>
</dbReference>
<keyword evidence="6" id="KW-0547">Nucleotide-binding</keyword>
<feature type="transmembrane region" description="Helical" evidence="14">
    <location>
        <begin position="845"/>
        <end position="866"/>
    </location>
</feature>
<evidence type="ECO:0000256" key="6">
    <source>
        <dbReference type="ARBA" id="ARBA00022741"/>
    </source>
</evidence>
<proteinExistence type="inferred from homology"/>
<evidence type="ECO:0000256" key="8">
    <source>
        <dbReference type="ARBA" id="ARBA00022840"/>
    </source>
</evidence>
<dbReference type="GO" id="GO:0005524">
    <property type="term" value="F:ATP binding"/>
    <property type="evidence" value="ECO:0007669"/>
    <property type="project" value="UniProtKB-KW"/>
</dbReference>
<keyword evidence="19" id="KW-1185">Reference proteome</keyword>
<dbReference type="PANTHER" id="PTHR48041:SF2">
    <property type="entry name" value="ATP-DEPENDENT PERMEASE-RELATED"/>
    <property type="match status" value="1"/>
</dbReference>
<dbReference type="InterPro" id="IPR050352">
    <property type="entry name" value="ABCG_transporters"/>
</dbReference>
<evidence type="ECO:0000256" key="4">
    <source>
        <dbReference type="ARBA" id="ARBA00022692"/>
    </source>
</evidence>
<dbReference type="GO" id="GO:0016887">
    <property type="term" value="F:ATP hydrolysis activity"/>
    <property type="evidence" value="ECO:0007669"/>
    <property type="project" value="InterPro"/>
</dbReference>
<evidence type="ECO:0000256" key="11">
    <source>
        <dbReference type="ARBA" id="ARBA00023180"/>
    </source>
</evidence>
<dbReference type="PANTHER" id="PTHR48041">
    <property type="entry name" value="ABC TRANSPORTER G FAMILY MEMBER 28"/>
    <property type="match status" value="1"/>
</dbReference>
<evidence type="ECO:0000256" key="10">
    <source>
        <dbReference type="ARBA" id="ARBA00023136"/>
    </source>
</evidence>
<gene>
    <name evidence="18" type="ORF">FA09DRAFT_332200</name>
</gene>
<keyword evidence="11" id="KW-0325">Glycoprotein</keyword>
<dbReference type="Pfam" id="PF00005">
    <property type="entry name" value="ABC_tran"/>
    <property type="match status" value="1"/>
</dbReference>
<feature type="domain" description="EGF-like" evidence="16">
    <location>
        <begin position="89"/>
        <end position="127"/>
    </location>
</feature>
<feature type="transmembrane region" description="Helical" evidence="14">
    <location>
        <begin position="922"/>
        <end position="946"/>
    </location>
</feature>
<dbReference type="PROSITE" id="PS00022">
    <property type="entry name" value="EGF_1"/>
    <property type="match status" value="1"/>
</dbReference>
<reference evidence="18 19" key="1">
    <citation type="journal article" date="2018" name="Mol. Biol. Evol.">
        <title>Broad Genomic Sampling Reveals a Smut Pathogenic Ancestry of the Fungal Clade Ustilaginomycotina.</title>
        <authorList>
            <person name="Kijpornyongpan T."/>
            <person name="Mondo S.J."/>
            <person name="Barry K."/>
            <person name="Sandor L."/>
            <person name="Lee J."/>
            <person name="Lipzen A."/>
            <person name="Pangilinan J."/>
            <person name="LaButti K."/>
            <person name="Hainaut M."/>
            <person name="Henrissat B."/>
            <person name="Grigoriev I.V."/>
            <person name="Spatafora J.W."/>
            <person name="Aime M.C."/>
        </authorList>
    </citation>
    <scope>NUCLEOTIDE SEQUENCE [LARGE SCALE GENOMIC DNA]</scope>
    <source>
        <strain evidence="18 19">MCA 4186</strain>
    </source>
</reference>
<evidence type="ECO:0000256" key="13">
    <source>
        <dbReference type="SAM" id="MobiDB-lite"/>
    </source>
</evidence>
<dbReference type="AlphaFoldDB" id="A0A316Z4Z1"/>
<dbReference type="PROSITE" id="PS00211">
    <property type="entry name" value="ABC_TRANSPORTER_1"/>
    <property type="match status" value="1"/>
</dbReference>
<evidence type="ECO:0000256" key="9">
    <source>
        <dbReference type="ARBA" id="ARBA00022989"/>
    </source>
</evidence>
<accession>A0A316Z4Z1</accession>
<comment type="similarity">
    <text evidence="2">Belongs to the ABC transporter superfamily. ABCG family. Eye pigment precursor importer (TC 3.A.1.204) subfamily.</text>
</comment>
<feature type="transmembrane region" description="Helical" evidence="14">
    <location>
        <begin position="1042"/>
        <end position="1062"/>
    </location>
</feature>
<dbReference type="SUPFAM" id="SSF52540">
    <property type="entry name" value="P-loop containing nucleoside triphosphate hydrolases"/>
    <property type="match status" value="1"/>
</dbReference>
<dbReference type="InterPro" id="IPR003439">
    <property type="entry name" value="ABC_transporter-like_ATP-bd"/>
</dbReference>
<dbReference type="PROSITE" id="PS50893">
    <property type="entry name" value="ABC_TRANSPORTER_2"/>
    <property type="match status" value="1"/>
</dbReference>
<evidence type="ECO:0000259" key="16">
    <source>
        <dbReference type="PROSITE" id="PS50026"/>
    </source>
</evidence>
<keyword evidence="4 14" id="KW-0812">Transmembrane</keyword>
<evidence type="ECO:0000256" key="7">
    <source>
        <dbReference type="ARBA" id="ARBA00022824"/>
    </source>
</evidence>
<feature type="domain" description="ABC transporter" evidence="17">
    <location>
        <begin position="395"/>
        <end position="635"/>
    </location>
</feature>
<dbReference type="Proteomes" id="UP000245946">
    <property type="component" value="Unassembled WGS sequence"/>
</dbReference>
<feature type="disulfide bond" evidence="12">
    <location>
        <begin position="117"/>
        <end position="126"/>
    </location>
</feature>
<dbReference type="PROSITE" id="PS50026">
    <property type="entry name" value="EGF_3"/>
    <property type="match status" value="1"/>
</dbReference>
<dbReference type="InterPro" id="IPR003593">
    <property type="entry name" value="AAA+_ATPase"/>
</dbReference>
<dbReference type="GO" id="GO:0140359">
    <property type="term" value="F:ABC-type transporter activity"/>
    <property type="evidence" value="ECO:0007669"/>
    <property type="project" value="InterPro"/>
</dbReference>
<keyword evidence="12" id="KW-0245">EGF-like domain</keyword>
<dbReference type="InterPro" id="IPR013525">
    <property type="entry name" value="ABC2_TM"/>
</dbReference>
<evidence type="ECO:0000256" key="15">
    <source>
        <dbReference type="SAM" id="SignalP"/>
    </source>
</evidence>
<feature type="disulfide bond" evidence="12">
    <location>
        <begin position="98"/>
        <end position="115"/>
    </location>
</feature>
<feature type="transmembrane region" description="Helical" evidence="14">
    <location>
        <begin position="340"/>
        <end position="364"/>
    </location>
</feature>
<dbReference type="Pfam" id="PF01061">
    <property type="entry name" value="ABC2_membrane"/>
    <property type="match status" value="1"/>
</dbReference>
<feature type="transmembrane region" description="Helical" evidence="14">
    <location>
        <begin position="813"/>
        <end position="833"/>
    </location>
</feature>
<dbReference type="RefSeq" id="XP_025595554.1">
    <property type="nucleotide sequence ID" value="XM_025743361.1"/>
</dbReference>
<keyword evidence="10 14" id="KW-0472">Membrane</keyword>
<feature type="chain" id="PRO_5016244682" description="ABC transporter domain-containing protein" evidence="15">
    <location>
        <begin position="25"/>
        <end position="1066"/>
    </location>
</feature>
<organism evidence="18 19">
    <name type="scientific">Tilletiopsis washingtonensis</name>
    <dbReference type="NCBI Taxonomy" id="58919"/>
    <lineage>
        <taxon>Eukaryota</taxon>
        <taxon>Fungi</taxon>
        <taxon>Dikarya</taxon>
        <taxon>Basidiomycota</taxon>
        <taxon>Ustilaginomycotina</taxon>
        <taxon>Exobasidiomycetes</taxon>
        <taxon>Entylomatales</taxon>
        <taxon>Entylomatales incertae sedis</taxon>
        <taxon>Tilletiopsis</taxon>
    </lineage>
</organism>
<feature type="transmembrane region" description="Helical" evidence="14">
    <location>
        <begin position="953"/>
        <end position="974"/>
    </location>
</feature>
<dbReference type="Gene3D" id="3.40.50.300">
    <property type="entry name" value="P-loop containing nucleotide triphosphate hydrolases"/>
    <property type="match status" value="1"/>
</dbReference>
<feature type="compositionally biased region" description="Polar residues" evidence="13">
    <location>
        <begin position="652"/>
        <end position="663"/>
    </location>
</feature>
<evidence type="ECO:0000256" key="5">
    <source>
        <dbReference type="ARBA" id="ARBA00022729"/>
    </source>
</evidence>
<comment type="caution">
    <text evidence="12">Lacks conserved residue(s) required for the propagation of feature annotation.</text>
</comment>
<dbReference type="Pfam" id="PF19055">
    <property type="entry name" value="ABC2_membrane_7"/>
    <property type="match status" value="1"/>
</dbReference>
<sequence>MPRLSLLAALLVALGALLCSSAAASGLEFAFYPPGSSSLSALAFDPPKRPADCPECPACFNCQLPAFTCAQYGTCSEYDGLCACPVGFGGQDCLTPLCGSPAEGSKRYPRTGDTCECAPGWSGLNCNVCVPPSNTTLGHDDGGGVNPCAEVRLHGERLGENGTCYTGGATVRQSFQECDVTNKKITEMLPGRPPRVTFSCEREDATCNFQFWIGQQESFYCGLDECVETLERSSGSNSTKHTCAKVKCECIPGRMLCGESGSVDIGDFLTEEIKGPGSMTCKTGKDGKRQCRFDEPGMSQLIGDVFGDEAIFLSCQSGECVHYSQVPGYAQPAPPPPPRLFWVIFSAAAAFLVVLAVSAALWFLGRHYKHEELGSVRLPEDEAARLMADHVPATLHFDGLSYRVGEKLVLDGISGTVKPGQVMAIVGASGAGKSTFLDLLAGRNKRGSSSGRVLVNGRSISNADYKRVVGFVDQEDCLMSTLTVYETVLYSALLRLPREMSIAAKRFRTLETIAELGLLGVKDSRVGDAGHRSISGGEKRRVSIACELVTSPSILFCDEPTSGLDAYNAHNVVESLVTLARNYNRTVVFSIHQPRSNIVALFDHLVLLAAGKAVYSGPLEKCGPYFESIEHGCPAGFNLGDHLVDLTASATNSTPSGSANGSSVAAPAVGSGYRDEEAGPHSAATDTELRTRSNSTAAAGTPSTPSSLRQKTSRLATGVRNAFGARPHGPTKIAPQLAALVDAFAASDIARQTHDEIVAFEAAPRDADGNELPDVSDADRTLRGYDKASLFTQLVILSGRAFKNLYRNPQLMAAHYAMSVVLALFCGVLYSGITNDIAGFQNRLGLFFFLLSLFAFSTLTSLGVFANERALFVRERANGYYSPVTYFFSKLIFDVLPLRVIPPFIFGSIVYFAVGLVPKVDIFWKFLLVLVLFSLAASAAVLFISIAIKDTGVANLVGTLTMLFNLLFAGLLINRDRIPVYLRWALHGSFMHAAFEALLINELKTLSLTEVRYGLSIEVPAATILTVFGFDSQAFWFPDVASLAIITGGLWAASLLWLCLFVREAK</sequence>
<keyword evidence="12" id="KW-1015">Disulfide bond</keyword>
<keyword evidence="9 14" id="KW-1133">Transmembrane helix</keyword>
<dbReference type="InterPro" id="IPR017871">
    <property type="entry name" value="ABC_transporter-like_CS"/>
</dbReference>
<dbReference type="InterPro" id="IPR043926">
    <property type="entry name" value="ABCG_dom"/>
</dbReference>
<keyword evidence="5 15" id="KW-0732">Signal</keyword>
<dbReference type="STRING" id="58919.A0A316Z4Z1"/>
<keyword evidence="3" id="KW-0813">Transport</keyword>
<evidence type="ECO:0000313" key="18">
    <source>
        <dbReference type="EMBL" id="PWN95275.1"/>
    </source>
</evidence>
<dbReference type="InterPro" id="IPR027417">
    <property type="entry name" value="P-loop_NTPase"/>
</dbReference>
<evidence type="ECO:0008006" key="20">
    <source>
        <dbReference type="Google" id="ProtNLM"/>
    </source>
</evidence>
<dbReference type="GO" id="GO:0005789">
    <property type="term" value="C:endoplasmic reticulum membrane"/>
    <property type="evidence" value="ECO:0007669"/>
    <property type="project" value="UniProtKB-SubCell"/>
</dbReference>
<evidence type="ECO:0000256" key="2">
    <source>
        <dbReference type="ARBA" id="ARBA00005814"/>
    </source>
</evidence>
<dbReference type="InterPro" id="IPR000742">
    <property type="entry name" value="EGF"/>
</dbReference>
<feature type="compositionally biased region" description="Polar residues" evidence="13">
    <location>
        <begin position="692"/>
        <end position="714"/>
    </location>
</feature>
<dbReference type="FunFam" id="3.40.50.300:FF:000702">
    <property type="entry name" value="ABC transporter (Adp1)"/>
    <property type="match status" value="1"/>
</dbReference>
<evidence type="ECO:0000313" key="19">
    <source>
        <dbReference type="Proteomes" id="UP000245946"/>
    </source>
</evidence>
<protein>
    <recommendedName>
        <fullName evidence="20">ABC transporter domain-containing protein</fullName>
    </recommendedName>
</protein>
<feature type="signal peptide" evidence="15">
    <location>
        <begin position="1"/>
        <end position="24"/>
    </location>
</feature>
<keyword evidence="8" id="KW-0067">ATP-binding</keyword>
<name>A0A316Z4Z1_9BASI</name>
<evidence type="ECO:0000256" key="3">
    <source>
        <dbReference type="ARBA" id="ARBA00022448"/>
    </source>
</evidence>
<keyword evidence="7" id="KW-0256">Endoplasmic reticulum</keyword>
<comment type="subcellular location">
    <subcellularLocation>
        <location evidence="1">Endoplasmic reticulum membrane</location>
        <topology evidence="1">Multi-pass membrane protein</topology>
    </subcellularLocation>
</comment>
<feature type="transmembrane region" description="Helical" evidence="14">
    <location>
        <begin position="896"/>
        <end position="916"/>
    </location>
</feature>
<evidence type="ECO:0000259" key="17">
    <source>
        <dbReference type="PROSITE" id="PS50893"/>
    </source>
</evidence>